<accession>A0A5J5HQ10</accession>
<dbReference type="RefSeq" id="WP_150440436.1">
    <property type="nucleotide sequence ID" value="NZ_VYKL01000019.1"/>
</dbReference>
<protein>
    <submittedName>
        <fullName evidence="2">Uncharacterized protein</fullName>
    </submittedName>
</protein>
<dbReference type="OrthoDB" id="2918687at2"/>
<evidence type="ECO:0000256" key="1">
    <source>
        <dbReference type="SAM" id="Coils"/>
    </source>
</evidence>
<name>A0A5J5HQ10_9BACI</name>
<proteinExistence type="predicted"/>
<evidence type="ECO:0000313" key="2">
    <source>
        <dbReference type="EMBL" id="KAA9023559.1"/>
    </source>
</evidence>
<dbReference type="Proteomes" id="UP000326671">
    <property type="component" value="Unassembled WGS sequence"/>
</dbReference>
<keyword evidence="1" id="KW-0175">Coiled coil</keyword>
<gene>
    <name evidence="2" type="ORF">F4V44_12900</name>
</gene>
<comment type="caution">
    <text evidence="2">The sequence shown here is derived from an EMBL/GenBank/DDBJ whole genome shotgun (WGS) entry which is preliminary data.</text>
</comment>
<sequence length="147" mass="17168">MKQTPEKADVVKVNSKNVELVEKDKFNSTSSKGSVVKDFAFVVGTEIAKTVGPAFAEGVMKEFEDNRAERKAFRQDMRAELQEEHKHYMELISKEEAKEDYDQERLDRWYARLDKIRQDRRDIEEKSNGGLLKFVKDLKDFMSSIKN</sequence>
<dbReference type="AlphaFoldDB" id="A0A5J5HQ10"/>
<reference evidence="2 3" key="1">
    <citation type="submission" date="2019-09" db="EMBL/GenBank/DDBJ databases">
        <title>Whole genome sequences of isolates from the Mars Exploration Rovers.</title>
        <authorList>
            <person name="Seuylemezian A."/>
            <person name="Vaishampayan P."/>
        </authorList>
    </citation>
    <scope>NUCLEOTIDE SEQUENCE [LARGE SCALE GENOMIC DNA]</scope>
    <source>
        <strain evidence="2 3">MER_TA_151</strain>
    </source>
</reference>
<evidence type="ECO:0000313" key="3">
    <source>
        <dbReference type="Proteomes" id="UP000326671"/>
    </source>
</evidence>
<dbReference type="EMBL" id="VYKL01000019">
    <property type="protein sequence ID" value="KAA9023559.1"/>
    <property type="molecule type" value="Genomic_DNA"/>
</dbReference>
<keyword evidence="3" id="KW-1185">Reference proteome</keyword>
<organism evidence="2 3">
    <name type="scientific">Niallia endozanthoxylica</name>
    <dbReference type="NCBI Taxonomy" id="2036016"/>
    <lineage>
        <taxon>Bacteria</taxon>
        <taxon>Bacillati</taxon>
        <taxon>Bacillota</taxon>
        <taxon>Bacilli</taxon>
        <taxon>Bacillales</taxon>
        <taxon>Bacillaceae</taxon>
        <taxon>Niallia</taxon>
    </lineage>
</organism>
<feature type="coiled-coil region" evidence="1">
    <location>
        <begin position="78"/>
        <end position="126"/>
    </location>
</feature>